<reference evidence="3 4" key="1">
    <citation type="submission" date="2022-06" db="EMBL/GenBank/DDBJ databases">
        <title>Mesorhizobium sp. strain RP14 Genome sequencing and assembly.</title>
        <authorList>
            <person name="Kim I."/>
        </authorList>
    </citation>
    <scope>NUCLEOTIDE SEQUENCE [LARGE SCALE GENOMIC DNA]</scope>
    <source>
        <strain evidence="4">RP14(2022)</strain>
    </source>
</reference>
<gene>
    <name evidence="3" type="ORF">NGM99_10250</name>
</gene>
<dbReference type="Gene3D" id="3.40.50.720">
    <property type="entry name" value="NAD(P)-binding Rossmann-like Domain"/>
    <property type="match status" value="1"/>
</dbReference>
<dbReference type="SUPFAM" id="SSF51735">
    <property type="entry name" value="NAD(P)-binding Rossmann-fold domains"/>
    <property type="match status" value="1"/>
</dbReference>
<evidence type="ECO:0000256" key="1">
    <source>
        <dbReference type="ARBA" id="ARBA00007430"/>
    </source>
</evidence>
<dbReference type="InterPro" id="IPR036291">
    <property type="entry name" value="NAD(P)-bd_dom_sf"/>
</dbReference>
<protein>
    <submittedName>
        <fullName evidence="3">Polysaccharide biosynthesis protein</fullName>
    </submittedName>
</protein>
<name>A0ABT1C5S3_9HYPH</name>
<dbReference type="PANTHER" id="PTHR43318:SF1">
    <property type="entry name" value="POLYSACCHARIDE BIOSYNTHESIS PROTEIN EPSC-RELATED"/>
    <property type="match status" value="1"/>
</dbReference>
<dbReference type="Gene3D" id="3.90.25.40">
    <property type="match status" value="1"/>
</dbReference>
<dbReference type="RefSeq" id="WP_252818583.1">
    <property type="nucleotide sequence ID" value="NZ_JAMXQS010000005.1"/>
</dbReference>
<keyword evidence="4" id="KW-1185">Reference proteome</keyword>
<proteinExistence type="inferred from homology"/>
<dbReference type="InterPro" id="IPR051203">
    <property type="entry name" value="Polysaccharide_Synthase-Rel"/>
</dbReference>
<dbReference type="Proteomes" id="UP001205906">
    <property type="component" value="Unassembled WGS sequence"/>
</dbReference>
<comment type="caution">
    <text evidence="3">The sequence shown here is derived from an EMBL/GenBank/DDBJ whole genome shotgun (WGS) entry which is preliminary data.</text>
</comment>
<evidence type="ECO:0000313" key="3">
    <source>
        <dbReference type="EMBL" id="MCO6050170.1"/>
    </source>
</evidence>
<dbReference type="InterPro" id="IPR003869">
    <property type="entry name" value="Polysac_CapD-like"/>
</dbReference>
<evidence type="ECO:0000313" key="4">
    <source>
        <dbReference type="Proteomes" id="UP001205906"/>
    </source>
</evidence>
<evidence type="ECO:0000259" key="2">
    <source>
        <dbReference type="Pfam" id="PF02719"/>
    </source>
</evidence>
<dbReference type="PANTHER" id="PTHR43318">
    <property type="entry name" value="UDP-N-ACETYLGLUCOSAMINE 4,6-DEHYDRATASE"/>
    <property type="match status" value="1"/>
</dbReference>
<feature type="domain" description="Polysaccharide biosynthesis protein CapD-like" evidence="2">
    <location>
        <begin position="40"/>
        <end position="337"/>
    </location>
</feature>
<sequence>MTIPTSPLHAIATGRDGSMFEADIAARAVEVAEAVGGRRILAVGGAGSIGSSTVLQLARRRPDALHIIDQNENGLAELVRQLRSQPQTWSARDFQTLPIDYGSGAMRHFLASQKPYDLVLNFAALKHVRSEKDPFSTLQMFETNLVKQARFMGWLAETGFAGRLFTVSTDKAANPSSMMGASKRVMEHILFNSSVAATLQGPKTSARFANVAFSNGSLLQGFENRFARGEPLAAPLDTRRYFVSLQESGELCALAATIAPDQAVVIPKLNPEDHLVLLHEIAEKFLRRHGFEPAAYTDEASACANVAAERMKGRWPLLLTALDTAGEKPYEEFTTAEETTFEIGLPNLRAVRYAPAERRAIDDAIRLASDMLNARSDEGLDKGHLKQLIAAVEPRFLQTHRDAAANLDQRL</sequence>
<dbReference type="EMBL" id="JAMXQS010000005">
    <property type="protein sequence ID" value="MCO6050170.1"/>
    <property type="molecule type" value="Genomic_DNA"/>
</dbReference>
<dbReference type="Pfam" id="PF02719">
    <property type="entry name" value="Polysacc_synt_2"/>
    <property type="match status" value="1"/>
</dbReference>
<comment type="similarity">
    <text evidence="1">Belongs to the polysaccharide synthase family.</text>
</comment>
<organism evidence="3 4">
    <name type="scientific">Mesorhizobium liriopis</name>
    <dbReference type="NCBI Taxonomy" id="2953882"/>
    <lineage>
        <taxon>Bacteria</taxon>
        <taxon>Pseudomonadati</taxon>
        <taxon>Pseudomonadota</taxon>
        <taxon>Alphaproteobacteria</taxon>
        <taxon>Hyphomicrobiales</taxon>
        <taxon>Phyllobacteriaceae</taxon>
        <taxon>Mesorhizobium</taxon>
    </lineage>
</organism>
<accession>A0ABT1C5S3</accession>